<dbReference type="RefSeq" id="WP_129244349.1">
    <property type="nucleotide sequence ID" value="NZ_JABZEL010000008.1"/>
</dbReference>
<proteinExistence type="predicted"/>
<dbReference type="AlphaFoldDB" id="A0A4Q1RBV6"/>
<accession>A0A4Q1RBV6</accession>
<evidence type="ECO:0000256" key="1">
    <source>
        <dbReference type="SAM" id="MobiDB-lite"/>
    </source>
</evidence>
<comment type="caution">
    <text evidence="2">The sequence shown here is derived from an EMBL/GenBank/DDBJ whole genome shotgun (WGS) entry which is preliminary data.</text>
</comment>
<evidence type="ECO:0000313" key="3">
    <source>
        <dbReference type="Proteomes" id="UP000289482"/>
    </source>
</evidence>
<organism evidence="2 3">
    <name type="scientific">Streptomyces sioyaensis</name>
    <dbReference type="NCBI Taxonomy" id="67364"/>
    <lineage>
        <taxon>Bacteria</taxon>
        <taxon>Bacillati</taxon>
        <taxon>Actinomycetota</taxon>
        <taxon>Actinomycetes</taxon>
        <taxon>Kitasatosporales</taxon>
        <taxon>Streptomycetaceae</taxon>
        <taxon>Streptomyces</taxon>
    </lineage>
</organism>
<name>A0A4Q1RBV6_9ACTN</name>
<dbReference type="GeneID" id="95776794"/>
<dbReference type="Proteomes" id="UP000289482">
    <property type="component" value="Unassembled WGS sequence"/>
</dbReference>
<sequence>MAVSTTTKTSEARAIQLVTGAPGMRKSTAGSSPAPSARMIALVGRGRAGVAAADSLLLNLR</sequence>
<feature type="region of interest" description="Disordered" evidence="1">
    <location>
        <begin position="1"/>
        <end position="35"/>
    </location>
</feature>
<keyword evidence="3" id="KW-1185">Reference proteome</keyword>
<gene>
    <name evidence="2" type="ORF">EST54_02095</name>
</gene>
<reference evidence="2 3" key="1">
    <citation type="submission" date="2019-01" db="EMBL/GenBank/DDBJ databases">
        <title>Draft genome sequences of the type strain Streptomyces sioyaensis DSM 40032 and its novel strain, TM32, a thermotolerant antibiotics-producing actinobacterium.</title>
        <authorList>
            <person name="Nakaew N."/>
            <person name="Lumyong S."/>
            <person name="Sloan W.T."/>
            <person name="Sungthong R."/>
        </authorList>
    </citation>
    <scope>NUCLEOTIDE SEQUENCE [LARGE SCALE GENOMIC DNA]</scope>
    <source>
        <strain evidence="2 3">DSM 40032</strain>
    </source>
</reference>
<dbReference type="EMBL" id="SDIF01000003">
    <property type="protein sequence ID" value="RXS70938.1"/>
    <property type="molecule type" value="Genomic_DNA"/>
</dbReference>
<evidence type="ECO:0000313" key="2">
    <source>
        <dbReference type="EMBL" id="RXS70938.1"/>
    </source>
</evidence>
<protein>
    <submittedName>
        <fullName evidence="2">Uncharacterized protein</fullName>
    </submittedName>
</protein>